<feature type="region of interest" description="Disordered" evidence="1">
    <location>
        <begin position="155"/>
        <end position="189"/>
    </location>
</feature>
<proteinExistence type="predicted"/>
<evidence type="ECO:0000256" key="1">
    <source>
        <dbReference type="SAM" id="MobiDB-lite"/>
    </source>
</evidence>
<name>A0ABN7VGJ9_GIGMA</name>
<comment type="caution">
    <text evidence="2">The sequence shown here is derived from an EMBL/GenBank/DDBJ whole genome shotgun (WGS) entry which is preliminary data.</text>
</comment>
<keyword evidence="3" id="KW-1185">Reference proteome</keyword>
<evidence type="ECO:0000313" key="3">
    <source>
        <dbReference type="Proteomes" id="UP000789901"/>
    </source>
</evidence>
<dbReference type="EMBL" id="CAJVQB010014791">
    <property type="protein sequence ID" value="CAG8770738.1"/>
    <property type="molecule type" value="Genomic_DNA"/>
</dbReference>
<dbReference type="Proteomes" id="UP000789901">
    <property type="component" value="Unassembled WGS sequence"/>
</dbReference>
<feature type="compositionally biased region" description="Basic and acidic residues" evidence="1">
    <location>
        <begin position="163"/>
        <end position="177"/>
    </location>
</feature>
<gene>
    <name evidence="2" type="ORF">GMARGA_LOCUS18489</name>
</gene>
<protein>
    <submittedName>
        <fullName evidence="2">20730_t:CDS:1</fullName>
    </submittedName>
</protein>
<sequence length="396" mass="44436">MGDAGGGIQPLESINEISFSYCVNVKRKIKHYLVVKIACIDVCLPAEMYSAVCYNALRDPIIIGNSNSVWHNGKDDNTISISSDLGDYSMGCRMPIVDIPHKSTSKGQIPGPDCIFGENVETSCRQDHRNGELACSPNHSKPHIFGSEREDSEIFLRGNNSLRDSRSETDERTDIRNEQTSSNDKSENDANIVFECSNHEKIKELQSSLGKLFRDSTLVCSTWTKKTAETPCHLVFPNDEPKNKEDGSSVCPVSDGAKFDKSSCTNSPILVEILSESDGCRVATSLCLDLQTEDPEENTKMELQCYVMDVKQFGFNHIIIIGKRYCGMLFMDCFGRVFDWDSDGHALWSLGDYFEVISKKESEKNYDDRTAWDVLKDGTVFVLHKSNKVRAIRRTK</sequence>
<accession>A0ABN7VGJ9</accession>
<organism evidence="2 3">
    <name type="scientific">Gigaspora margarita</name>
    <dbReference type="NCBI Taxonomy" id="4874"/>
    <lineage>
        <taxon>Eukaryota</taxon>
        <taxon>Fungi</taxon>
        <taxon>Fungi incertae sedis</taxon>
        <taxon>Mucoromycota</taxon>
        <taxon>Glomeromycotina</taxon>
        <taxon>Glomeromycetes</taxon>
        <taxon>Diversisporales</taxon>
        <taxon>Gigasporaceae</taxon>
        <taxon>Gigaspora</taxon>
    </lineage>
</organism>
<feature type="region of interest" description="Disordered" evidence="1">
    <location>
        <begin position="131"/>
        <end position="150"/>
    </location>
</feature>
<evidence type="ECO:0000313" key="2">
    <source>
        <dbReference type="EMBL" id="CAG8770738.1"/>
    </source>
</evidence>
<reference evidence="2 3" key="1">
    <citation type="submission" date="2021-06" db="EMBL/GenBank/DDBJ databases">
        <authorList>
            <person name="Kallberg Y."/>
            <person name="Tangrot J."/>
            <person name="Rosling A."/>
        </authorList>
    </citation>
    <scope>NUCLEOTIDE SEQUENCE [LARGE SCALE GENOMIC DNA]</scope>
    <source>
        <strain evidence="2 3">120-4 pot B 10/14</strain>
    </source>
</reference>